<evidence type="ECO:0000259" key="9">
    <source>
        <dbReference type="Pfam" id="PF17917"/>
    </source>
</evidence>
<feature type="domain" description="DUF5641" evidence="11">
    <location>
        <begin position="290"/>
        <end position="317"/>
    </location>
</feature>
<dbReference type="PANTHER" id="PTHR37984">
    <property type="entry name" value="PROTEIN CBG26694"/>
    <property type="match status" value="1"/>
</dbReference>
<dbReference type="GO" id="GO:0003964">
    <property type="term" value="F:RNA-directed DNA polymerase activity"/>
    <property type="evidence" value="ECO:0007669"/>
    <property type="project" value="UniProtKB-KW"/>
</dbReference>
<evidence type="ECO:0000313" key="13">
    <source>
        <dbReference type="Proteomes" id="UP001458880"/>
    </source>
</evidence>
<dbReference type="InterPro" id="IPR043502">
    <property type="entry name" value="DNA/RNA_pol_sf"/>
</dbReference>
<dbReference type="InterPro" id="IPR040676">
    <property type="entry name" value="DUF5641"/>
</dbReference>
<dbReference type="EC" id="2.7.7.49" evidence="1"/>
<feature type="domain" description="Integrase zinc-binding" evidence="10">
    <location>
        <begin position="125"/>
        <end position="160"/>
    </location>
</feature>
<keyword evidence="3" id="KW-0548">Nucleotidyltransferase</keyword>
<evidence type="ECO:0000256" key="3">
    <source>
        <dbReference type="ARBA" id="ARBA00022695"/>
    </source>
</evidence>
<dbReference type="Pfam" id="PF17921">
    <property type="entry name" value="Integrase_H2C2"/>
    <property type="match status" value="1"/>
</dbReference>
<evidence type="ECO:0000256" key="1">
    <source>
        <dbReference type="ARBA" id="ARBA00012493"/>
    </source>
</evidence>
<dbReference type="InterPro" id="IPR050951">
    <property type="entry name" value="Retrovirus_Pol_polyprotein"/>
</dbReference>
<dbReference type="Pfam" id="PF18701">
    <property type="entry name" value="DUF5641"/>
    <property type="match status" value="1"/>
</dbReference>
<reference evidence="12 13" key="1">
    <citation type="journal article" date="2024" name="BMC Genomics">
        <title>De novo assembly and annotation of Popillia japonica's genome with initial clues to its potential as an invasive pest.</title>
        <authorList>
            <person name="Cucini C."/>
            <person name="Boschi S."/>
            <person name="Funari R."/>
            <person name="Cardaioli E."/>
            <person name="Iannotti N."/>
            <person name="Marturano G."/>
            <person name="Paoli F."/>
            <person name="Bruttini M."/>
            <person name="Carapelli A."/>
            <person name="Frati F."/>
            <person name="Nardi F."/>
        </authorList>
    </citation>
    <scope>NUCLEOTIDE SEQUENCE [LARGE SCALE GENOMIC DNA]</scope>
    <source>
        <strain evidence="12">DMR45628</strain>
    </source>
</reference>
<dbReference type="Gene3D" id="1.10.340.70">
    <property type="match status" value="1"/>
</dbReference>
<evidence type="ECO:0000313" key="12">
    <source>
        <dbReference type="EMBL" id="KAK9681069.1"/>
    </source>
</evidence>
<dbReference type="Proteomes" id="UP001458880">
    <property type="component" value="Unassembled WGS sequence"/>
</dbReference>
<sequence length="380" mass="44503">MPAETKYSSYGLEVLAITQAVRKFRIYLLGTEFKIITDCSAFQRTIDKKDLTTRVARWALLLEEYNFKIEHQDYHIKNKVSTRREKQEFILTIKRILEQNAEYDNYFMETDLLYKYDDGKELLVVQKAMQSEIIRRAHEEGHFAVKQTEELVKRDFFIPKPPPKPPVSMQETSAPEPSTSTVNTLLHIPTTNLPKPPVSMQETSAPEPSTSTVNNHSVQQNEYSAVFLSTAIIDVYDFKGKPQSCRVLLDSGSQSNFIAKKFVEKLGIRGEPFHIPVVGINQGNTQIKTMWQHVQRIKQGFWKRWKGEYLSHLQQRTPRERWISISFNELSDMMINEVIDEEIRREFSESREELRKNCKEQIFKVQEENTKGYNLRRKKS</sequence>
<comment type="caution">
    <text evidence="12">The sequence shown here is derived from an EMBL/GenBank/DDBJ whole genome shotgun (WGS) entry which is preliminary data.</text>
</comment>
<evidence type="ECO:0000256" key="7">
    <source>
        <dbReference type="ARBA" id="ARBA00022918"/>
    </source>
</evidence>
<proteinExistence type="predicted"/>
<dbReference type="PANTHER" id="PTHR37984:SF5">
    <property type="entry name" value="PROTEIN NYNRIN-LIKE"/>
    <property type="match status" value="1"/>
</dbReference>
<keyword evidence="4" id="KW-0540">Nuclease</keyword>
<evidence type="ECO:0000256" key="5">
    <source>
        <dbReference type="ARBA" id="ARBA00022759"/>
    </source>
</evidence>
<evidence type="ECO:0000259" key="10">
    <source>
        <dbReference type="Pfam" id="PF17921"/>
    </source>
</evidence>
<feature type="compositionally biased region" description="Polar residues" evidence="8">
    <location>
        <begin position="200"/>
        <end position="215"/>
    </location>
</feature>
<keyword evidence="6" id="KW-0378">Hydrolase</keyword>
<evidence type="ECO:0000256" key="8">
    <source>
        <dbReference type="SAM" id="MobiDB-lite"/>
    </source>
</evidence>
<evidence type="ECO:0000256" key="6">
    <source>
        <dbReference type="ARBA" id="ARBA00022801"/>
    </source>
</evidence>
<dbReference type="InterPro" id="IPR041588">
    <property type="entry name" value="Integrase_H2C2"/>
</dbReference>
<protein>
    <recommendedName>
        <fullName evidence="1">RNA-directed DNA polymerase</fullName>
        <ecNumber evidence="1">2.7.7.49</ecNumber>
    </recommendedName>
</protein>
<keyword evidence="5" id="KW-0255">Endonuclease</keyword>
<dbReference type="AlphaFoldDB" id="A0AAW1HWE0"/>
<evidence type="ECO:0000256" key="2">
    <source>
        <dbReference type="ARBA" id="ARBA00022679"/>
    </source>
</evidence>
<dbReference type="InterPro" id="IPR021109">
    <property type="entry name" value="Peptidase_aspartic_dom_sf"/>
</dbReference>
<dbReference type="EMBL" id="JASPKY010000850">
    <property type="protein sequence ID" value="KAK9681069.1"/>
    <property type="molecule type" value="Genomic_DNA"/>
</dbReference>
<gene>
    <name evidence="12" type="ORF">QE152_g38594</name>
</gene>
<dbReference type="CDD" id="cd00303">
    <property type="entry name" value="retropepsin_like"/>
    <property type="match status" value="1"/>
</dbReference>
<dbReference type="Gene3D" id="2.40.70.10">
    <property type="entry name" value="Acid Proteases"/>
    <property type="match status" value="1"/>
</dbReference>
<dbReference type="SUPFAM" id="SSF56672">
    <property type="entry name" value="DNA/RNA polymerases"/>
    <property type="match status" value="1"/>
</dbReference>
<dbReference type="GO" id="GO:0004519">
    <property type="term" value="F:endonuclease activity"/>
    <property type="evidence" value="ECO:0007669"/>
    <property type="project" value="UniProtKB-KW"/>
</dbReference>
<organism evidence="12 13">
    <name type="scientific">Popillia japonica</name>
    <name type="common">Japanese beetle</name>
    <dbReference type="NCBI Taxonomy" id="7064"/>
    <lineage>
        <taxon>Eukaryota</taxon>
        <taxon>Metazoa</taxon>
        <taxon>Ecdysozoa</taxon>
        <taxon>Arthropoda</taxon>
        <taxon>Hexapoda</taxon>
        <taxon>Insecta</taxon>
        <taxon>Pterygota</taxon>
        <taxon>Neoptera</taxon>
        <taxon>Endopterygota</taxon>
        <taxon>Coleoptera</taxon>
        <taxon>Polyphaga</taxon>
        <taxon>Scarabaeiformia</taxon>
        <taxon>Scarabaeidae</taxon>
        <taxon>Rutelinae</taxon>
        <taxon>Popillia</taxon>
    </lineage>
</organism>
<keyword evidence="13" id="KW-1185">Reference proteome</keyword>
<evidence type="ECO:0000259" key="11">
    <source>
        <dbReference type="Pfam" id="PF18701"/>
    </source>
</evidence>
<name>A0AAW1HWE0_POPJA</name>
<dbReference type="GO" id="GO:0016787">
    <property type="term" value="F:hydrolase activity"/>
    <property type="evidence" value="ECO:0007669"/>
    <property type="project" value="UniProtKB-KW"/>
</dbReference>
<feature type="region of interest" description="Disordered" evidence="8">
    <location>
        <begin position="159"/>
        <end position="215"/>
    </location>
</feature>
<keyword evidence="7 12" id="KW-0695">RNA-directed DNA polymerase</keyword>
<dbReference type="InterPro" id="IPR041373">
    <property type="entry name" value="RT_RNaseH"/>
</dbReference>
<dbReference type="Pfam" id="PF17917">
    <property type="entry name" value="RT_RNaseH"/>
    <property type="match status" value="1"/>
</dbReference>
<keyword evidence="2" id="KW-0808">Transferase</keyword>
<evidence type="ECO:0000256" key="4">
    <source>
        <dbReference type="ARBA" id="ARBA00022722"/>
    </source>
</evidence>
<accession>A0AAW1HWE0</accession>
<feature type="compositionally biased region" description="Polar residues" evidence="8">
    <location>
        <begin position="169"/>
        <end position="193"/>
    </location>
</feature>
<feature type="domain" description="Reverse transcriptase RNase H-like" evidence="9">
    <location>
        <begin position="2"/>
        <end position="65"/>
    </location>
</feature>